<dbReference type="AlphaFoldDB" id="A0A162WJ58"/>
<accession>A0A162WJ58</accession>
<protein>
    <recommendedName>
        <fullName evidence="3">BTB domain-containing protein</fullName>
    </recommendedName>
</protein>
<dbReference type="InterPro" id="IPR011333">
    <property type="entry name" value="SKP1/BTB/POZ_sf"/>
</dbReference>
<evidence type="ECO:0000313" key="1">
    <source>
        <dbReference type="EMBL" id="KZM19062.1"/>
    </source>
</evidence>
<dbReference type="STRING" id="5454.A0A162WJ58"/>
<organism evidence="1 2">
    <name type="scientific">Didymella rabiei</name>
    <name type="common">Chickpea ascochyta blight fungus</name>
    <name type="synonym">Mycosphaerella rabiei</name>
    <dbReference type="NCBI Taxonomy" id="5454"/>
    <lineage>
        <taxon>Eukaryota</taxon>
        <taxon>Fungi</taxon>
        <taxon>Dikarya</taxon>
        <taxon>Ascomycota</taxon>
        <taxon>Pezizomycotina</taxon>
        <taxon>Dothideomycetes</taxon>
        <taxon>Pleosporomycetidae</taxon>
        <taxon>Pleosporales</taxon>
        <taxon>Pleosporineae</taxon>
        <taxon>Didymellaceae</taxon>
        <taxon>Ascochyta</taxon>
    </lineage>
</organism>
<reference evidence="1 2" key="1">
    <citation type="journal article" date="2016" name="Sci. Rep.">
        <title>Draft genome sequencing and secretome analysis of fungal phytopathogen Ascochyta rabiei provides insight into the necrotrophic effector repertoire.</title>
        <authorList>
            <person name="Verma S."/>
            <person name="Gazara R.K."/>
            <person name="Nizam S."/>
            <person name="Parween S."/>
            <person name="Chattopadhyay D."/>
            <person name="Verma P.K."/>
        </authorList>
    </citation>
    <scope>NUCLEOTIDE SEQUENCE [LARGE SCALE GENOMIC DNA]</scope>
    <source>
        <strain evidence="1 2">ArDII</strain>
    </source>
</reference>
<evidence type="ECO:0000313" key="2">
    <source>
        <dbReference type="Proteomes" id="UP000076837"/>
    </source>
</evidence>
<proteinExistence type="predicted"/>
<gene>
    <name evidence="1" type="ORF">ST47_g9806</name>
</gene>
<keyword evidence="2" id="KW-1185">Reference proteome</keyword>
<dbReference type="Proteomes" id="UP000076837">
    <property type="component" value="Unassembled WGS sequence"/>
</dbReference>
<name>A0A162WJ58_DIDRA</name>
<comment type="caution">
    <text evidence="1">The sequence shown here is derived from an EMBL/GenBank/DDBJ whole genome shotgun (WGS) entry which is preliminary data.</text>
</comment>
<dbReference type="EMBL" id="JYNV01000304">
    <property type="protein sequence ID" value="KZM19062.1"/>
    <property type="molecule type" value="Genomic_DNA"/>
</dbReference>
<dbReference type="Gene3D" id="3.30.710.10">
    <property type="entry name" value="Potassium Channel Kv1.1, Chain A"/>
    <property type="match status" value="1"/>
</dbReference>
<evidence type="ECO:0008006" key="3">
    <source>
        <dbReference type="Google" id="ProtNLM"/>
    </source>
</evidence>
<sequence length="284" mass="31559">MASQGTLAVLPNVLMPPTSVTLAVQTTPAIRPTPPTPPTTNFRLLDPLQLSVCQGPSTTPPSSCYNLKDVATILVKDGLKRKEYTVLRELVMWHSSYFAAALNPEGGWSQDGEQPLTLDCAHATFDATCCWLFTGKLNDPATDNMLIDKAYLSQRTLVSTWTFADFHGIPALGNSAIDMMHERSVAVWVLPCYVIRHVYEYTTAASKLRKYFVERYILSCPLDLMTAEPSLYTKEFLCAVLPALARDERCLDRDSLTSVDRCQWHDHSGPGGKLRLDSRKCVSL</sequence>